<evidence type="ECO:0008006" key="4">
    <source>
        <dbReference type="Google" id="ProtNLM"/>
    </source>
</evidence>
<sequence>MDALRLFSDDEWQDVARLVRLAAVALETGHEHVMADRACLVTADGRRLRPKPAENAFTDTSGEATGSLDVLGVVLDLHPAYAEDNAWAKAVTAWLRRRDCLVRRDDAAAVLKIVSRIGKAGAQLADGDEATEAARLVALQQALGEMPKKLRDPLGPGIGRAVLLNGFAYDKEGAEQSHRVKPGAAYLPQALETADGDRFEVAARKTPGLIWVRRAYARSLLSAAQAGGLSKTAFLRLLGVADTPRLTPVREVFYPVDTKTYPGDPRLGLARDCRWSVTNRWAQMMLKGAGHSLDDLTSSNLVAVVTNIAAEKDVDERRRRTAALLRALTAPLTSPEQAVVPLAKGHYKWNVVGETAAIWVWQLRETSWLEDSQGRLRPPTDLTLRTPDTEALYGPEDPGYLHPAIHQALATRTEVLTALGVSGDPDVPRLMERLHELRDRQADNAAEIHTNSDTDVPDSLRAEALLVYQSLARRLTHRAADATQTAVEKQIRNEFRFEALVLTDRGWMESGKCFQGPAILRGFRPFTLTGTDINPLWQALGIPEPGLDDLIDVLKEISGTGAAPDAEHERVMLEALRRLRDVISSDDKPNVAGAAEQAAESAAVDHGRLGQGPRADRCSRWPTRGSSGS</sequence>
<evidence type="ECO:0000313" key="3">
    <source>
        <dbReference type="Proteomes" id="UP001163878"/>
    </source>
</evidence>
<dbReference type="Proteomes" id="UP001163878">
    <property type="component" value="Chromosome"/>
</dbReference>
<dbReference type="RefSeq" id="WP_264242112.1">
    <property type="nucleotide sequence ID" value="NZ_CP107567.1"/>
</dbReference>
<organism evidence="2 3">
    <name type="scientific">Streptomyces peucetius</name>
    <dbReference type="NCBI Taxonomy" id="1950"/>
    <lineage>
        <taxon>Bacteria</taxon>
        <taxon>Bacillati</taxon>
        <taxon>Actinomycetota</taxon>
        <taxon>Actinomycetes</taxon>
        <taxon>Kitasatosporales</taxon>
        <taxon>Streptomycetaceae</taxon>
        <taxon>Streptomyces</taxon>
    </lineage>
</organism>
<feature type="region of interest" description="Disordered" evidence="1">
    <location>
        <begin position="587"/>
        <end position="629"/>
    </location>
</feature>
<dbReference type="EMBL" id="CP107567">
    <property type="protein sequence ID" value="UYQ60906.1"/>
    <property type="molecule type" value="Genomic_DNA"/>
</dbReference>
<evidence type="ECO:0000256" key="1">
    <source>
        <dbReference type="SAM" id="MobiDB-lite"/>
    </source>
</evidence>
<gene>
    <name evidence="2" type="ORF">OGH68_05085</name>
</gene>
<proteinExistence type="predicted"/>
<feature type="compositionally biased region" description="Basic and acidic residues" evidence="1">
    <location>
        <begin position="603"/>
        <end position="619"/>
    </location>
</feature>
<name>A0ABY6I258_STRPE</name>
<evidence type="ECO:0000313" key="2">
    <source>
        <dbReference type="EMBL" id="UYQ60906.1"/>
    </source>
</evidence>
<accession>A0ABY6I258</accession>
<keyword evidence="3" id="KW-1185">Reference proteome</keyword>
<feature type="compositionally biased region" description="Low complexity" evidence="1">
    <location>
        <begin position="592"/>
        <end position="602"/>
    </location>
</feature>
<protein>
    <recommendedName>
        <fullName evidence="4">Type I-U CRISPR-associated protein Csx17</fullName>
    </recommendedName>
</protein>
<reference evidence="2" key="1">
    <citation type="submission" date="2022-10" db="EMBL/GenBank/DDBJ databases">
        <title>Cytochrome P450 Catalyzes Benzene Ring Formation in the Biosynthesis of Trialkyl-Substituted Aromatic Polyketides.</title>
        <authorList>
            <person name="Zhao E."/>
            <person name="Ge H."/>
        </authorList>
    </citation>
    <scope>NUCLEOTIDE SEQUENCE</scope>
    <source>
        <strain evidence="2">NA0869</strain>
    </source>
</reference>